<evidence type="ECO:0000313" key="4">
    <source>
        <dbReference type="Proteomes" id="UP001497744"/>
    </source>
</evidence>
<keyword evidence="2" id="KW-0812">Transmembrane</keyword>
<feature type="compositionally biased region" description="Low complexity" evidence="1">
    <location>
        <begin position="356"/>
        <end position="373"/>
    </location>
</feature>
<protein>
    <submittedName>
        <fullName evidence="3">Variant erythrocyte surface antigen-1 family protein</fullName>
    </submittedName>
</protein>
<dbReference type="RefSeq" id="XP_067717236.1">
    <property type="nucleotide sequence ID" value="XM_067861135.1"/>
</dbReference>
<gene>
    <name evidence="3" type="ORF">BcabD6B2_46020</name>
</gene>
<feature type="transmembrane region" description="Helical" evidence="2">
    <location>
        <begin position="162"/>
        <end position="183"/>
    </location>
</feature>
<evidence type="ECO:0000256" key="1">
    <source>
        <dbReference type="SAM" id="MobiDB-lite"/>
    </source>
</evidence>
<organism evidence="3 4">
    <name type="scientific">Babesia caballi</name>
    <dbReference type="NCBI Taxonomy" id="5871"/>
    <lineage>
        <taxon>Eukaryota</taxon>
        <taxon>Sar</taxon>
        <taxon>Alveolata</taxon>
        <taxon>Apicomplexa</taxon>
        <taxon>Aconoidasida</taxon>
        <taxon>Piroplasmida</taxon>
        <taxon>Babesiidae</taxon>
        <taxon>Babesia</taxon>
    </lineage>
</organism>
<feature type="region of interest" description="Disordered" evidence="1">
    <location>
        <begin position="336"/>
        <end position="383"/>
    </location>
</feature>
<accession>A0AAV4LY59</accession>
<dbReference type="EMBL" id="BPLF01000004">
    <property type="protein sequence ID" value="GIX65167.1"/>
    <property type="molecule type" value="Genomic_DNA"/>
</dbReference>
<dbReference type="GeneID" id="94196648"/>
<evidence type="ECO:0000256" key="2">
    <source>
        <dbReference type="SAM" id="Phobius"/>
    </source>
</evidence>
<comment type="caution">
    <text evidence="3">The sequence shown here is derived from an EMBL/GenBank/DDBJ whole genome shotgun (WGS) entry which is preliminary data.</text>
</comment>
<keyword evidence="4" id="KW-1185">Reference proteome</keyword>
<keyword evidence="2" id="KW-0472">Membrane</keyword>
<proteinExistence type="predicted"/>
<keyword evidence="2" id="KW-1133">Transmembrane helix</keyword>
<dbReference type="AlphaFoldDB" id="A0AAV4LY59"/>
<sequence length="430" mass="46284">MAYTSVTKLTDCPSNLKEAIDWVLRVTGKDGVDKSLKNSNIEALGTEVRVLLASLKGANLPDIRGIMGEIENDDGSGYGPISKLAKALRVFIGYDGGPRGTIEGTGIAMKPKSNSDRPYDGLSEWKKNNSAGYFFSYPREATWLRDVQHAGLMDGQKKAKEICALILLGCMPILYYGLTYIFWRCNYGTRDTWKDMRFDGKDGSTRAGGGGSLFEFMQNLGYMRHSLSHNRCGAVMKSVAKSLQDLDVSTYGGYSAFLNQLERNAKRNLKTYAGSYPLYGLYYAAYEYFKFQYQSNSNILYIKNMKSTLKNLGPSSSYGDFKKQIQTFISQVERNADAASAEPGSDGPRKPGSPETGSASHWTGGSSGHGTSSPERENENASGAAADTISSSMGYVAGGIVGTAAVGTGVALATNVGGVTTLIKGAIGMV</sequence>
<reference evidence="3 4" key="1">
    <citation type="submission" date="2021-06" db="EMBL/GenBank/DDBJ databases">
        <title>Genome sequence of Babesia caballi.</title>
        <authorList>
            <person name="Yamagishi J."/>
            <person name="Kidaka T."/>
            <person name="Ochi A."/>
        </authorList>
    </citation>
    <scope>NUCLEOTIDE SEQUENCE [LARGE SCALE GENOMIC DNA]</scope>
    <source>
        <strain evidence="3">USDA-D6B2</strain>
    </source>
</reference>
<dbReference type="Proteomes" id="UP001497744">
    <property type="component" value="Unassembled WGS sequence"/>
</dbReference>
<name>A0AAV4LY59_BABCB</name>
<evidence type="ECO:0000313" key="3">
    <source>
        <dbReference type="EMBL" id="GIX65167.1"/>
    </source>
</evidence>